<evidence type="ECO:0000313" key="18">
    <source>
        <dbReference type="Proteomes" id="UP001382455"/>
    </source>
</evidence>
<evidence type="ECO:0000313" key="17">
    <source>
        <dbReference type="EMBL" id="MEI4551573.1"/>
    </source>
</evidence>
<keyword evidence="17" id="KW-0675">Receptor</keyword>
<comment type="similarity">
    <text evidence="12 13">Belongs to the TonB-dependent receptor family.</text>
</comment>
<keyword evidence="9 13" id="KW-0798">TonB box</keyword>
<feature type="signal peptide" evidence="14">
    <location>
        <begin position="1"/>
        <end position="24"/>
    </location>
</feature>
<protein>
    <submittedName>
        <fullName evidence="17">TonB-dependent receptor</fullName>
    </submittedName>
</protein>
<reference evidence="17 18" key="1">
    <citation type="submission" date="2023-12" db="EMBL/GenBank/DDBJ databases">
        <title>Friends and Foes: Symbiotic and Algicidal bacterial influence on Karenia brevis blooms.</title>
        <authorList>
            <person name="Fei C."/>
            <person name="Mohamed A.R."/>
            <person name="Booker A."/>
            <person name="Arshad M."/>
            <person name="Klass S."/>
            <person name="Ahn S."/>
            <person name="Gilbert P.M."/>
            <person name="Heil C.A."/>
            <person name="Martinez J.M."/>
            <person name="Amin S.A."/>
        </authorList>
    </citation>
    <scope>NUCLEOTIDE SEQUENCE [LARGE SCALE GENOMIC DNA]</scope>
    <source>
        <strain evidence="17 18">CE15</strain>
    </source>
</reference>
<accession>A0ABU8EX64</accession>
<evidence type="ECO:0000256" key="9">
    <source>
        <dbReference type="ARBA" id="ARBA00023077"/>
    </source>
</evidence>
<dbReference type="SUPFAM" id="SSF56935">
    <property type="entry name" value="Porins"/>
    <property type="match status" value="1"/>
</dbReference>
<feature type="chain" id="PRO_5047181506" evidence="14">
    <location>
        <begin position="25"/>
        <end position="671"/>
    </location>
</feature>
<keyword evidence="10 12" id="KW-0472">Membrane</keyword>
<keyword evidence="8" id="KW-0406">Ion transport</keyword>
<dbReference type="PANTHER" id="PTHR32552">
    <property type="entry name" value="FERRICHROME IRON RECEPTOR-RELATED"/>
    <property type="match status" value="1"/>
</dbReference>
<evidence type="ECO:0000256" key="3">
    <source>
        <dbReference type="ARBA" id="ARBA00022452"/>
    </source>
</evidence>
<keyword evidence="7" id="KW-0408">Iron</keyword>
<keyword evidence="2 12" id="KW-0813">Transport</keyword>
<dbReference type="Pfam" id="PF07715">
    <property type="entry name" value="Plug"/>
    <property type="match status" value="1"/>
</dbReference>
<keyword evidence="3 12" id="KW-1134">Transmembrane beta strand</keyword>
<dbReference type="Gene3D" id="2.170.130.10">
    <property type="entry name" value="TonB-dependent receptor, plug domain"/>
    <property type="match status" value="1"/>
</dbReference>
<evidence type="ECO:0000256" key="8">
    <source>
        <dbReference type="ARBA" id="ARBA00023065"/>
    </source>
</evidence>
<sequence>MKISRLPLSLSAISIALCAQFAVANQDKSLESIVVIGKSSSVSSSNLAGSFDYMGREEISYQHIDDLKELFTKVPGVYLSRFNQGIVNTILSIRGFAGDGASPHAKLLIDGIPANMHAGYGELDQLFPIAIDHIEIFRATSDPRYGLFNIAGNYQVKSRSDSSADLELTLGSFNTREIQGYFGQEDDTLSHSYSLGYRKNEGYRDHTDITKKAISGRWDWQLNSDSTLGAIARYSRYEGSAPGYLSEQEARDNPTMSADYASQDGGIKENHHISLHYDTAINNQVDWAVKVYSQNFQRNRWVRFSAHSDIQNRFDDQDMLGAISTLTWQIDPNWALLWGVDLQNEEIIEQRFGTVGQTRERDDQVVKRNRQFSYDTKGSYLQLQHQPNDKLNWNVALRVDDLSGDYSEFAADGTRSDREMYDFGLVVQPKLNVIYALTDNTAVFFNTGRSFQHPTGKAAFTSGDINAREMTHNDGAEIGSQWSVDAVELRASYWVQKAKNEFVLIDGEQKNVGKTTRNGIDLAGNWQVSNAFTVWANYSYIDTEIVTPSDTANVTKGNQLRSIPDFTASLGASFDATEKLVLRVHLDAQGDYYVNEENAGKKYGDYTLLNASADYHLDWATIKLQLNNLTDEYFEYVYDFGGVDSNGVYQTDTVHSPGDGRNASLSLSMSF</sequence>
<dbReference type="Proteomes" id="UP001382455">
    <property type="component" value="Unassembled WGS sequence"/>
</dbReference>
<gene>
    <name evidence="17" type="ORF">WAE96_17995</name>
</gene>
<evidence type="ECO:0000256" key="11">
    <source>
        <dbReference type="ARBA" id="ARBA00023237"/>
    </source>
</evidence>
<dbReference type="InterPro" id="IPR036942">
    <property type="entry name" value="Beta-barrel_TonB_sf"/>
</dbReference>
<evidence type="ECO:0000256" key="4">
    <source>
        <dbReference type="ARBA" id="ARBA00022496"/>
    </source>
</evidence>
<evidence type="ECO:0000256" key="6">
    <source>
        <dbReference type="ARBA" id="ARBA00022729"/>
    </source>
</evidence>
<dbReference type="PROSITE" id="PS52016">
    <property type="entry name" value="TONB_DEPENDENT_REC_3"/>
    <property type="match status" value="1"/>
</dbReference>
<dbReference type="Gene3D" id="2.40.170.20">
    <property type="entry name" value="TonB-dependent receptor, beta-barrel domain"/>
    <property type="match status" value="1"/>
</dbReference>
<keyword evidence="11 12" id="KW-0998">Cell outer membrane</keyword>
<evidence type="ECO:0000256" key="7">
    <source>
        <dbReference type="ARBA" id="ARBA00023004"/>
    </source>
</evidence>
<dbReference type="PANTHER" id="PTHR32552:SF68">
    <property type="entry name" value="FERRICHROME OUTER MEMBRANE TRANSPORTER_PHAGE RECEPTOR"/>
    <property type="match status" value="1"/>
</dbReference>
<keyword evidence="4" id="KW-0410">Iron transport</keyword>
<dbReference type="InterPro" id="IPR039426">
    <property type="entry name" value="TonB-dep_rcpt-like"/>
</dbReference>
<evidence type="ECO:0000256" key="5">
    <source>
        <dbReference type="ARBA" id="ARBA00022692"/>
    </source>
</evidence>
<evidence type="ECO:0000256" key="13">
    <source>
        <dbReference type="RuleBase" id="RU003357"/>
    </source>
</evidence>
<keyword evidence="18" id="KW-1185">Reference proteome</keyword>
<evidence type="ECO:0000259" key="15">
    <source>
        <dbReference type="Pfam" id="PF00593"/>
    </source>
</evidence>
<keyword evidence="5 12" id="KW-0812">Transmembrane</keyword>
<dbReference type="RefSeq" id="WP_336436535.1">
    <property type="nucleotide sequence ID" value="NZ_JBAWKS010000002.1"/>
</dbReference>
<dbReference type="Pfam" id="PF00593">
    <property type="entry name" value="TonB_dep_Rec_b-barrel"/>
    <property type="match status" value="1"/>
</dbReference>
<feature type="domain" description="TonB-dependent receptor-like beta-barrel" evidence="15">
    <location>
        <begin position="257"/>
        <end position="629"/>
    </location>
</feature>
<dbReference type="EMBL" id="JBAWKS010000002">
    <property type="protein sequence ID" value="MEI4551573.1"/>
    <property type="molecule type" value="Genomic_DNA"/>
</dbReference>
<comment type="subcellular location">
    <subcellularLocation>
        <location evidence="1 12">Cell outer membrane</location>
        <topology evidence="1 12">Multi-pass membrane protein</topology>
    </subcellularLocation>
</comment>
<evidence type="ECO:0000256" key="10">
    <source>
        <dbReference type="ARBA" id="ARBA00023136"/>
    </source>
</evidence>
<dbReference type="InterPro" id="IPR012910">
    <property type="entry name" value="Plug_dom"/>
</dbReference>
<proteinExistence type="inferred from homology"/>
<name>A0ABU8EX64_9GAMM</name>
<evidence type="ECO:0000259" key="16">
    <source>
        <dbReference type="Pfam" id="PF07715"/>
    </source>
</evidence>
<comment type="caution">
    <text evidence="17">The sequence shown here is derived from an EMBL/GenBank/DDBJ whole genome shotgun (WGS) entry which is preliminary data.</text>
</comment>
<evidence type="ECO:0000256" key="12">
    <source>
        <dbReference type="PROSITE-ProRule" id="PRU01360"/>
    </source>
</evidence>
<dbReference type="InterPro" id="IPR000531">
    <property type="entry name" value="Beta-barrel_TonB"/>
</dbReference>
<evidence type="ECO:0000256" key="1">
    <source>
        <dbReference type="ARBA" id="ARBA00004571"/>
    </source>
</evidence>
<organism evidence="17 18">
    <name type="scientific">Pseudoalteromonas spongiae</name>
    <dbReference type="NCBI Taxonomy" id="298657"/>
    <lineage>
        <taxon>Bacteria</taxon>
        <taxon>Pseudomonadati</taxon>
        <taxon>Pseudomonadota</taxon>
        <taxon>Gammaproteobacteria</taxon>
        <taxon>Alteromonadales</taxon>
        <taxon>Pseudoalteromonadaceae</taxon>
        <taxon>Pseudoalteromonas</taxon>
    </lineage>
</organism>
<feature type="domain" description="TonB-dependent receptor plug" evidence="16">
    <location>
        <begin position="46"/>
        <end position="152"/>
    </location>
</feature>
<evidence type="ECO:0000256" key="2">
    <source>
        <dbReference type="ARBA" id="ARBA00022448"/>
    </source>
</evidence>
<evidence type="ECO:0000256" key="14">
    <source>
        <dbReference type="SAM" id="SignalP"/>
    </source>
</evidence>
<keyword evidence="6 14" id="KW-0732">Signal</keyword>
<dbReference type="InterPro" id="IPR037066">
    <property type="entry name" value="Plug_dom_sf"/>
</dbReference>